<dbReference type="GO" id="GO:0008253">
    <property type="term" value="F:5'-nucleotidase activity"/>
    <property type="evidence" value="ECO:0007669"/>
    <property type="project" value="TreeGrafter"/>
</dbReference>
<dbReference type="PANTHER" id="PTHR12103:SF14">
    <property type="entry name" value="5'-NUCLEOTIDASE DOMAIN-CONTAINING PROTEIN 2"/>
    <property type="match status" value="1"/>
</dbReference>
<evidence type="ECO:0000256" key="2">
    <source>
        <dbReference type="ARBA" id="ARBA00022801"/>
    </source>
</evidence>
<organism evidence="5 6">
    <name type="scientific">Patagioenas fasciata monilis</name>
    <dbReference type="NCBI Taxonomy" id="372326"/>
    <lineage>
        <taxon>Eukaryota</taxon>
        <taxon>Metazoa</taxon>
        <taxon>Chordata</taxon>
        <taxon>Craniata</taxon>
        <taxon>Vertebrata</taxon>
        <taxon>Euteleostomi</taxon>
        <taxon>Archelosauria</taxon>
        <taxon>Archosauria</taxon>
        <taxon>Dinosauria</taxon>
        <taxon>Saurischia</taxon>
        <taxon>Theropoda</taxon>
        <taxon>Coelurosauria</taxon>
        <taxon>Aves</taxon>
        <taxon>Neognathae</taxon>
        <taxon>Neoaves</taxon>
        <taxon>Columbimorphae</taxon>
        <taxon>Columbiformes</taxon>
        <taxon>Columbidae</taxon>
        <taxon>Patagioenas</taxon>
    </lineage>
</organism>
<keyword evidence="3" id="KW-0460">Magnesium</keyword>
<dbReference type="GO" id="GO:0046872">
    <property type="term" value="F:metal ion binding"/>
    <property type="evidence" value="ECO:0007669"/>
    <property type="project" value="UniProtKB-KW"/>
</dbReference>
<dbReference type="InterPro" id="IPR036412">
    <property type="entry name" value="HAD-like_sf"/>
</dbReference>
<keyword evidence="4" id="KW-1133">Transmembrane helix</keyword>
<dbReference type="SUPFAM" id="SSF56784">
    <property type="entry name" value="HAD-like"/>
    <property type="match status" value="1"/>
</dbReference>
<evidence type="ECO:0000313" key="5">
    <source>
        <dbReference type="EMBL" id="OPJ75796.1"/>
    </source>
</evidence>
<feature type="transmembrane region" description="Helical" evidence="4">
    <location>
        <begin position="236"/>
        <end position="257"/>
    </location>
</feature>
<evidence type="ECO:0000256" key="1">
    <source>
        <dbReference type="ARBA" id="ARBA00022723"/>
    </source>
</evidence>
<name>A0A1V4JUA8_PATFA</name>
<proteinExistence type="predicted"/>
<reference evidence="5 6" key="1">
    <citation type="submission" date="2016-02" db="EMBL/GenBank/DDBJ databases">
        <title>Band-tailed pigeon sequencing and assembly.</title>
        <authorList>
            <person name="Soares A.E."/>
            <person name="Novak B.J."/>
            <person name="Rice E.S."/>
            <person name="O'Connell B."/>
            <person name="Chang D."/>
            <person name="Weber S."/>
            <person name="Shapiro B."/>
        </authorList>
    </citation>
    <scope>NUCLEOTIDE SEQUENCE [LARGE SCALE GENOMIC DNA]</scope>
    <source>
        <strain evidence="5">BTP2013</strain>
        <tissue evidence="5">Blood</tissue>
    </source>
</reference>
<gene>
    <name evidence="5" type="ORF">AV530_011952</name>
</gene>
<accession>A0A1V4JUA8</accession>
<protein>
    <submittedName>
        <fullName evidence="5">Uncharacterized protein</fullName>
    </submittedName>
</protein>
<dbReference type="AlphaFoldDB" id="A0A1V4JUA8"/>
<keyword evidence="6" id="KW-1185">Reference proteome</keyword>
<dbReference type="InterPro" id="IPR008380">
    <property type="entry name" value="HAD-SF_hydro_IG_5-nucl"/>
</dbReference>
<keyword evidence="4" id="KW-0812">Transmembrane</keyword>
<keyword evidence="4" id="KW-0472">Membrane</keyword>
<evidence type="ECO:0000256" key="3">
    <source>
        <dbReference type="ARBA" id="ARBA00022842"/>
    </source>
</evidence>
<dbReference type="Pfam" id="PF05761">
    <property type="entry name" value="5_nucleotid"/>
    <property type="match status" value="1"/>
</dbReference>
<dbReference type="EMBL" id="LSYS01006159">
    <property type="protein sequence ID" value="OPJ75796.1"/>
    <property type="molecule type" value="Genomic_DNA"/>
</dbReference>
<evidence type="ECO:0000313" key="6">
    <source>
        <dbReference type="Proteomes" id="UP000190648"/>
    </source>
</evidence>
<dbReference type="OrthoDB" id="409330at2759"/>
<keyword evidence="2" id="KW-0378">Hydrolase</keyword>
<sequence length="281" mass="32251">MFHSRAPAVLPRVHRGVSGHSQLPLVFAVPAQCSNLLDSVFFNTARDVLREHFKYPEGLGKSDCVPGFAILHCDVQKNLLMKIDAPHYVQWGMAYRELKPVPDTKVIELYSGTQNIPLYQVSDFYGKSLSLKQFMDIFSHPEMALLFSVIDYFITHGIDFDQKHLYKDIFDAVRDVHVKGVMCKWIEKDLEQPILQGEEIYAVLNQLVNRKKKIFPITVERKMAYYLLISTRISCFAHLFALVSLQAAFSFALFNWISTKVCSIEFPACPFSVRPVCRYMA</sequence>
<dbReference type="Proteomes" id="UP000190648">
    <property type="component" value="Unassembled WGS sequence"/>
</dbReference>
<dbReference type="PANTHER" id="PTHR12103">
    <property type="entry name" value="5'-NUCLEOTIDASE DOMAIN-CONTAINING"/>
    <property type="match status" value="1"/>
</dbReference>
<comment type="caution">
    <text evidence="5">The sequence shown here is derived from an EMBL/GenBank/DDBJ whole genome shotgun (WGS) entry which is preliminary data.</text>
</comment>
<keyword evidence="1" id="KW-0479">Metal-binding</keyword>
<evidence type="ECO:0000256" key="4">
    <source>
        <dbReference type="SAM" id="Phobius"/>
    </source>
</evidence>